<evidence type="ECO:0000313" key="2">
    <source>
        <dbReference type="Proteomes" id="UP001139103"/>
    </source>
</evidence>
<proteinExistence type="predicted"/>
<dbReference type="SUPFAM" id="SSF51182">
    <property type="entry name" value="RmlC-like cupins"/>
    <property type="match status" value="1"/>
</dbReference>
<dbReference type="Gene3D" id="2.60.120.10">
    <property type="entry name" value="Jelly Rolls"/>
    <property type="match status" value="1"/>
</dbReference>
<gene>
    <name evidence="1" type="ORF">LOC68_17895</name>
</gene>
<protein>
    <recommendedName>
        <fullName evidence="3">Cupin domain-containing protein</fullName>
    </recommendedName>
</protein>
<dbReference type="EMBL" id="JAJKFT010000010">
    <property type="protein sequence ID" value="MCC9630271.1"/>
    <property type="molecule type" value="Genomic_DNA"/>
</dbReference>
<comment type="caution">
    <text evidence="1">The sequence shown here is derived from an EMBL/GenBank/DDBJ whole genome shotgun (WGS) entry which is preliminary data.</text>
</comment>
<evidence type="ECO:0000313" key="1">
    <source>
        <dbReference type="EMBL" id="MCC9630271.1"/>
    </source>
</evidence>
<accession>A0A9X1MPD1</accession>
<organism evidence="1 2">
    <name type="scientific">Blastopirellula sediminis</name>
    <dbReference type="NCBI Taxonomy" id="2894196"/>
    <lineage>
        <taxon>Bacteria</taxon>
        <taxon>Pseudomonadati</taxon>
        <taxon>Planctomycetota</taxon>
        <taxon>Planctomycetia</taxon>
        <taxon>Pirellulales</taxon>
        <taxon>Pirellulaceae</taxon>
        <taxon>Blastopirellula</taxon>
    </lineage>
</organism>
<reference evidence="1" key="1">
    <citation type="submission" date="2021-11" db="EMBL/GenBank/DDBJ databases">
        <title>Genome sequence.</title>
        <authorList>
            <person name="Sun Q."/>
        </authorList>
    </citation>
    <scope>NUCLEOTIDE SEQUENCE</scope>
    <source>
        <strain evidence="1">JC732</strain>
    </source>
</reference>
<sequence>METLINRRQSLQALGIAALGMTLLRSDQLFAGEVEMSQWLTRLYDNADRLGQDRISGLQWQEVMDQIYADVPMDSLKRRLQFDSLCTRIMDEIGSDRGELFHTINLPISGAPTDLEVRQEAHQTLITKVAHIKKGRSIPPHGHSNMASAFLCISGDFEVRQYDKLEDQPEHLVLRQTEYQTSAGPGTWSSISDYRNNVHWLTAKTDDCFLFTCKMIGIEQGRKLNGRINVDVLRAAQLGTGVMRAPKITHQEAAELY</sequence>
<dbReference type="AlphaFoldDB" id="A0A9X1MPD1"/>
<dbReference type="Proteomes" id="UP001139103">
    <property type="component" value="Unassembled WGS sequence"/>
</dbReference>
<name>A0A9X1MPD1_9BACT</name>
<dbReference type="RefSeq" id="WP_230221262.1">
    <property type="nucleotide sequence ID" value="NZ_JAJKFT010000010.1"/>
</dbReference>
<dbReference type="InterPro" id="IPR014710">
    <property type="entry name" value="RmlC-like_jellyroll"/>
</dbReference>
<evidence type="ECO:0008006" key="3">
    <source>
        <dbReference type="Google" id="ProtNLM"/>
    </source>
</evidence>
<keyword evidence="2" id="KW-1185">Reference proteome</keyword>
<dbReference type="InterPro" id="IPR011051">
    <property type="entry name" value="RmlC_Cupin_sf"/>
</dbReference>